<dbReference type="Gene3D" id="1.10.1240.10">
    <property type="entry name" value="Methionine synthase domain"/>
    <property type="match status" value="1"/>
</dbReference>
<organism evidence="4 5">
    <name type="scientific">Corallococcus soli</name>
    <dbReference type="NCBI Taxonomy" id="2710757"/>
    <lineage>
        <taxon>Bacteria</taxon>
        <taxon>Pseudomonadati</taxon>
        <taxon>Myxococcota</taxon>
        <taxon>Myxococcia</taxon>
        <taxon>Myxococcales</taxon>
        <taxon>Cystobacterineae</taxon>
        <taxon>Myxococcaceae</taxon>
        <taxon>Corallococcus</taxon>
    </lineage>
</organism>
<evidence type="ECO:0000313" key="5">
    <source>
        <dbReference type="Proteomes" id="UP001516472"/>
    </source>
</evidence>
<feature type="domain" description="B12-binding" evidence="3">
    <location>
        <begin position="130"/>
        <end position="253"/>
    </location>
</feature>
<dbReference type="EMBL" id="JAAIYO010000005">
    <property type="protein sequence ID" value="MBE4750451.1"/>
    <property type="molecule type" value="Genomic_DNA"/>
</dbReference>
<keyword evidence="1" id="KW-0479">Metal-binding</keyword>
<dbReference type="PANTHER" id="PTHR45833">
    <property type="entry name" value="METHIONINE SYNTHASE"/>
    <property type="match status" value="1"/>
</dbReference>
<dbReference type="PANTHER" id="PTHR45833:SF1">
    <property type="entry name" value="METHIONINE SYNTHASE"/>
    <property type="match status" value="1"/>
</dbReference>
<sequence>MAAKCRVLDASVGPRVYAKQVPPYPAPSSREADSVIHQTPAIDSLRERYLAAQLSGNRQEALRLLVDEGLLCGVPLQDLHLEVIQRAQYEIGRLWQENRISVAQEHMATAISQFVLAHLYRHLPRDPSNGKVVMMACVEGELHEVGARMASDFLEMAGFDVRFIGANVPADHLARLVREAPPHLLALSVTMPFHMPQVREAVSKVRTVAPRLPIAVGGLAFDWGPVLQEELGVAFFGKSARELVSAACRTLGV</sequence>
<dbReference type="InterPro" id="IPR036724">
    <property type="entry name" value="Cobalamin-bd_sf"/>
</dbReference>
<protein>
    <submittedName>
        <fullName evidence="4">Cobalamin-binding protein</fullName>
    </submittedName>
</protein>
<dbReference type="PROSITE" id="PS51332">
    <property type="entry name" value="B12_BINDING"/>
    <property type="match status" value="1"/>
</dbReference>
<accession>A0ABR9PR94</accession>
<comment type="caution">
    <text evidence="4">The sequence shown here is derived from an EMBL/GenBank/DDBJ whole genome shotgun (WGS) entry which is preliminary data.</text>
</comment>
<evidence type="ECO:0000256" key="2">
    <source>
        <dbReference type="ARBA" id="ARBA00023285"/>
    </source>
</evidence>
<reference evidence="4 5" key="1">
    <citation type="submission" date="2020-02" db="EMBL/GenBank/DDBJ databases">
        <authorList>
            <person name="Babadi Z.K."/>
            <person name="Risdian C."/>
            <person name="Ebrahimipour G.H."/>
            <person name="Wink J."/>
        </authorList>
    </citation>
    <scope>NUCLEOTIDE SEQUENCE [LARGE SCALE GENOMIC DNA]</scope>
    <source>
        <strain evidence="4 5">ZKHCc1 1396</strain>
    </source>
</reference>
<keyword evidence="5" id="KW-1185">Reference proteome</keyword>
<keyword evidence="2" id="KW-0170">Cobalt</keyword>
<dbReference type="InterPro" id="IPR006158">
    <property type="entry name" value="Cobalamin-bd"/>
</dbReference>
<dbReference type="SUPFAM" id="SSF52242">
    <property type="entry name" value="Cobalamin (vitamin B12)-binding domain"/>
    <property type="match status" value="1"/>
</dbReference>
<dbReference type="Gene3D" id="3.40.50.280">
    <property type="entry name" value="Cobalamin-binding domain"/>
    <property type="match status" value="1"/>
</dbReference>
<dbReference type="InterPro" id="IPR036594">
    <property type="entry name" value="Meth_synthase_dom"/>
</dbReference>
<evidence type="ECO:0000259" key="3">
    <source>
        <dbReference type="PROSITE" id="PS51332"/>
    </source>
</evidence>
<name>A0ABR9PR94_9BACT</name>
<evidence type="ECO:0000256" key="1">
    <source>
        <dbReference type="ARBA" id="ARBA00022723"/>
    </source>
</evidence>
<evidence type="ECO:0000313" key="4">
    <source>
        <dbReference type="EMBL" id="MBE4750451.1"/>
    </source>
</evidence>
<proteinExistence type="predicted"/>
<dbReference type="Proteomes" id="UP001516472">
    <property type="component" value="Unassembled WGS sequence"/>
</dbReference>
<dbReference type="Pfam" id="PF02310">
    <property type="entry name" value="B12-binding"/>
    <property type="match status" value="1"/>
</dbReference>
<gene>
    <name evidence="4" type="ORF">G4177_19980</name>
</gene>
<dbReference type="InterPro" id="IPR003759">
    <property type="entry name" value="Cbl-bd_cap"/>
</dbReference>
<dbReference type="InterPro" id="IPR050554">
    <property type="entry name" value="Met_Synthase/Corrinoid"/>
</dbReference>
<dbReference type="Pfam" id="PF02607">
    <property type="entry name" value="B12-binding_2"/>
    <property type="match status" value="1"/>
</dbReference>